<proteinExistence type="predicted"/>
<dbReference type="KEGG" id="vgu:HYG85_08245"/>
<evidence type="ECO:0000256" key="2">
    <source>
        <dbReference type="SAM" id="SignalP"/>
    </source>
</evidence>
<dbReference type="RefSeq" id="WP_212693096.1">
    <property type="nucleotide sequence ID" value="NZ_CP058561.1"/>
</dbReference>
<keyword evidence="2" id="KW-0732">Signal</keyword>
<feature type="signal peptide" evidence="2">
    <location>
        <begin position="1"/>
        <end position="22"/>
    </location>
</feature>
<protein>
    <recommendedName>
        <fullName evidence="5">Lipoprotein</fullName>
    </recommendedName>
</protein>
<dbReference type="Proteomes" id="UP000677305">
    <property type="component" value="Chromosome"/>
</dbReference>
<feature type="compositionally biased region" description="Basic and acidic residues" evidence="1">
    <location>
        <begin position="92"/>
        <end position="103"/>
    </location>
</feature>
<evidence type="ECO:0000313" key="3">
    <source>
        <dbReference type="EMBL" id="QUH28908.1"/>
    </source>
</evidence>
<name>A0A8J8M9N8_9FIRM</name>
<evidence type="ECO:0008006" key="5">
    <source>
        <dbReference type="Google" id="ProtNLM"/>
    </source>
</evidence>
<keyword evidence="4" id="KW-1185">Reference proteome</keyword>
<evidence type="ECO:0000313" key="4">
    <source>
        <dbReference type="Proteomes" id="UP000677305"/>
    </source>
</evidence>
<reference evidence="3 4" key="1">
    <citation type="submission" date="2020-07" db="EMBL/GenBank/DDBJ databases">
        <title>Vallitalea guaymasensis genome.</title>
        <authorList>
            <person name="Postec A."/>
        </authorList>
    </citation>
    <scope>NUCLEOTIDE SEQUENCE [LARGE SCALE GENOMIC DNA]</scope>
    <source>
        <strain evidence="3 4">Ra1766G1</strain>
    </source>
</reference>
<dbReference type="EMBL" id="CP058561">
    <property type="protein sequence ID" value="QUH28908.1"/>
    <property type="molecule type" value="Genomic_DNA"/>
</dbReference>
<feature type="region of interest" description="Disordered" evidence="1">
    <location>
        <begin position="27"/>
        <end position="103"/>
    </location>
</feature>
<dbReference type="PROSITE" id="PS51257">
    <property type="entry name" value="PROKAR_LIPOPROTEIN"/>
    <property type="match status" value="1"/>
</dbReference>
<dbReference type="AlphaFoldDB" id="A0A8J8M9N8"/>
<feature type="chain" id="PRO_5035209898" description="Lipoprotein" evidence="2">
    <location>
        <begin position="23"/>
        <end position="532"/>
    </location>
</feature>
<gene>
    <name evidence="3" type="ORF">HYG85_08245</name>
</gene>
<evidence type="ECO:0000256" key="1">
    <source>
        <dbReference type="SAM" id="MobiDB-lite"/>
    </source>
</evidence>
<feature type="compositionally biased region" description="Basic and acidic residues" evidence="1">
    <location>
        <begin position="40"/>
        <end position="83"/>
    </location>
</feature>
<accession>A0A8J8M9N8</accession>
<sequence length="532" mass="62133">MKKISCLLLIFNLMLVLIGCSAKEQVKSEEETLQVSQQSSKDENKDNVEQTDKKQDINDKEEASKKENNNEKEKDQNITKENDTDTSNESTESTKNDEKSIQKQVDEKLKDFDAIKKYLLDDETFGLAYCEMQGENFNYDNYVLHHIDFTGDNELDTIIVTYTDEDDYRTVVFVTLENNEYKYFLTDLRATKDSKFSYEDGFVIEEQNGYSKLAVNFSIEDINFIKVTYGGFSNEIIESNYDLNPDMKYKVINTVNKIDGYKKYDTDYIKYFYDETGKEHLVAHTRYHYDFDEENNEHKSTEEIIADNDLSKIMADNFIVGNDASLKTFEKVIEEAGDIKGSIDYYIENRQKFERSARVNYINDTIHYISRFTENYDIMADDETISDEKIVKVSLWGDNPVPANAESIFKIIKCFCIEDGENMDYNFTLQNGYYKIICVDDSYSNKLRMLRFDKAILDGEDVGYISRQDEYVDIIFDTKENVFAKADNIVYPTILIKNFSQLNELKHKSIWKANVVIIPEEVIFLEYADEDI</sequence>
<organism evidence="3 4">
    <name type="scientific">Vallitalea guaymasensis</name>
    <dbReference type="NCBI Taxonomy" id="1185412"/>
    <lineage>
        <taxon>Bacteria</taxon>
        <taxon>Bacillati</taxon>
        <taxon>Bacillota</taxon>
        <taxon>Clostridia</taxon>
        <taxon>Lachnospirales</taxon>
        <taxon>Vallitaleaceae</taxon>
        <taxon>Vallitalea</taxon>
    </lineage>
</organism>